<keyword evidence="2" id="KW-0418">Kinase</keyword>
<dbReference type="Pfam" id="PF12804">
    <property type="entry name" value="NTP_transf_3"/>
    <property type="match status" value="1"/>
</dbReference>
<name>A0A154BS17_ANASB</name>
<accession>A0A154BS17</accession>
<dbReference type="SUPFAM" id="SSF53448">
    <property type="entry name" value="Nucleotide-diphospho-sugar transferases"/>
    <property type="match status" value="1"/>
</dbReference>
<keyword evidence="3" id="KW-1185">Reference proteome</keyword>
<protein>
    <submittedName>
        <fullName evidence="2">4-diphosphocytidyl-2C-methyl-D-erythritol kinase</fullName>
    </submittedName>
</protein>
<dbReference type="InterPro" id="IPR025877">
    <property type="entry name" value="MobA-like_NTP_Trfase"/>
</dbReference>
<keyword evidence="2" id="KW-0808">Transferase</keyword>
<comment type="caution">
    <text evidence="2">The sequence shown here is derived from an EMBL/GenBank/DDBJ whole genome shotgun (WGS) entry which is preliminary data.</text>
</comment>
<dbReference type="GO" id="GO:0016779">
    <property type="term" value="F:nucleotidyltransferase activity"/>
    <property type="evidence" value="ECO:0007669"/>
    <property type="project" value="UniProtKB-ARBA"/>
</dbReference>
<organism evidence="2 3">
    <name type="scientific">Anaerosporomusa subterranea</name>
    <dbReference type="NCBI Taxonomy" id="1794912"/>
    <lineage>
        <taxon>Bacteria</taxon>
        <taxon>Bacillati</taxon>
        <taxon>Bacillota</taxon>
        <taxon>Negativicutes</taxon>
        <taxon>Acetonemataceae</taxon>
        <taxon>Anaerosporomusa</taxon>
    </lineage>
</organism>
<dbReference type="GO" id="GO:0016301">
    <property type="term" value="F:kinase activity"/>
    <property type="evidence" value="ECO:0007669"/>
    <property type="project" value="UniProtKB-KW"/>
</dbReference>
<proteinExistence type="predicted"/>
<dbReference type="Proteomes" id="UP000076268">
    <property type="component" value="Unassembled WGS sequence"/>
</dbReference>
<dbReference type="OrthoDB" id="159246at2"/>
<dbReference type="AlphaFoldDB" id="A0A154BS17"/>
<feature type="domain" description="MobA-like NTP transferase" evidence="1">
    <location>
        <begin position="4"/>
        <end position="136"/>
    </location>
</feature>
<sequence length="253" mass="27278">MYDAIILAGGENNKKLLGLSPQPYEALIEIAGQPMVTFVANALAASGAVNRILVVGPESALQQCAFPPQVSVLAGGHTIMETIQIGMAALGHRQKVLVATADIPLLTAEAVNDFVAQCSCIDADFYYPIISQEMNERCYPSTRRTYVRLREGTFTGGNIFLVNPDIVSRSLTVANRIIENRKNPLTLCGILGWGFVIKFLIGTLGLAEVEGRVSELLKLRGAVVHSRFPELGIDVDKPSDLELVRSAIASNVL</sequence>
<evidence type="ECO:0000259" key="1">
    <source>
        <dbReference type="Pfam" id="PF12804"/>
    </source>
</evidence>
<dbReference type="InterPro" id="IPR029044">
    <property type="entry name" value="Nucleotide-diphossugar_trans"/>
</dbReference>
<reference evidence="2 3" key="1">
    <citation type="submission" date="2016-02" db="EMBL/GenBank/DDBJ databases">
        <title>Anaerosporomusa subterraneum gen. nov., sp. nov., a spore-forming obligate anaerobe isolated from saprolite.</title>
        <authorList>
            <person name="Choi J.K."/>
            <person name="Shah M."/>
            <person name="Yee N."/>
        </authorList>
    </citation>
    <scope>NUCLEOTIDE SEQUENCE [LARGE SCALE GENOMIC DNA]</scope>
    <source>
        <strain evidence="2 3">RU4</strain>
    </source>
</reference>
<dbReference type="STRING" id="1794912.AXX12_07685"/>
<gene>
    <name evidence="2" type="ORF">AXX12_07685</name>
</gene>
<dbReference type="RefSeq" id="WP_066241541.1">
    <property type="nucleotide sequence ID" value="NZ_LSGP01000017.1"/>
</dbReference>
<dbReference type="EMBL" id="LSGP01000017">
    <property type="protein sequence ID" value="KYZ76308.1"/>
    <property type="molecule type" value="Genomic_DNA"/>
</dbReference>
<dbReference type="Gene3D" id="3.90.550.10">
    <property type="entry name" value="Spore Coat Polysaccharide Biosynthesis Protein SpsA, Chain A"/>
    <property type="match status" value="1"/>
</dbReference>
<evidence type="ECO:0000313" key="3">
    <source>
        <dbReference type="Proteomes" id="UP000076268"/>
    </source>
</evidence>
<evidence type="ECO:0000313" key="2">
    <source>
        <dbReference type="EMBL" id="KYZ76308.1"/>
    </source>
</evidence>